<name>A0AAE4B274_9ACTN</name>
<evidence type="ECO:0000313" key="8">
    <source>
        <dbReference type="EMBL" id="MDQ0371357.1"/>
    </source>
</evidence>
<evidence type="ECO:0000256" key="7">
    <source>
        <dbReference type="SAM" id="Phobius"/>
    </source>
</evidence>
<dbReference type="Gene3D" id="3.30.420.40">
    <property type="match status" value="2"/>
</dbReference>
<gene>
    <name evidence="8" type="ORF">J2S42_008026</name>
</gene>
<feature type="region of interest" description="Disordered" evidence="6">
    <location>
        <begin position="481"/>
        <end position="512"/>
    </location>
</feature>
<keyword evidence="7" id="KW-0812">Transmembrane</keyword>
<dbReference type="RefSeq" id="WP_307248066.1">
    <property type="nucleotide sequence ID" value="NZ_JAUSUZ010000001.1"/>
</dbReference>
<dbReference type="InterPro" id="IPR043129">
    <property type="entry name" value="ATPase_NBD"/>
</dbReference>
<evidence type="ECO:0000256" key="1">
    <source>
        <dbReference type="ARBA" id="ARBA00007381"/>
    </source>
</evidence>
<proteinExistence type="inferred from homology"/>
<comment type="caution">
    <text evidence="8">The sequence shown here is derived from an EMBL/GenBank/DDBJ whole genome shotgun (WGS) entry which is preliminary data.</text>
</comment>
<sequence length="632" mass="65217">MTHLCIDFGTSSTVAVVDGRPVLFDGTPSLPSGVCADPAGQLLVGPDAAHAARTSPESYEPYPKQRVDERTVLLGDVEVDVPDLFAAVLRRVLGQLTAPPRRVTITHPAAWGSRRREVLREAATRAGMHDVRLVSEPIAAAAHFAGTAGTTIPAGGTVVVYDLGAGTFDASVIRRTRDGFEVLATSGLSDGGGLDLDAAIVAHLGAVYGPKDPAAWGRLMLPASAADRRVSRAFWADVRTGKEMLSRSAATHIHVPLLETEAPLGREEFEALARPVIDRTVAATRAVLREAGVAESALAGVLLVGGASRVPLVASTLHRALGVAPSVIEQPELAVAHGASRSGEVSRTDAHATVRVARDQVPYVIPAQTGSDLATVLNGPPVPLVPLTALAAAKRAGDAAARPGGTSPARPSSAGPSSVRIEPNDGATRPYARVGAPEVTMTGDPAPTGPVPRRRRWPAALAAVVVLAAAGAGYAVYRNDREADRSQRTGPAAPSGAAATPAGPLRNAAGDPLDPLVVQAVREANPDDPDAYRGLPGTDYAGRGPIAMVIDSSSTSGGRLRLRIREAAETGGTADGVGPWWLAVAEDATFRTINGGAVPLADFVAALPGYPRSQTYGITFDADLAITEIKQL</sequence>
<feature type="compositionally biased region" description="Low complexity" evidence="6">
    <location>
        <begin position="489"/>
        <end position="504"/>
    </location>
</feature>
<evidence type="ECO:0000256" key="6">
    <source>
        <dbReference type="SAM" id="MobiDB-lite"/>
    </source>
</evidence>
<reference evidence="8 9" key="1">
    <citation type="submission" date="2023-07" db="EMBL/GenBank/DDBJ databases">
        <title>Sequencing the genomes of 1000 actinobacteria strains.</title>
        <authorList>
            <person name="Klenk H.-P."/>
        </authorList>
    </citation>
    <scope>NUCLEOTIDE SEQUENCE [LARGE SCALE GENOMIC DNA]</scope>
    <source>
        <strain evidence="8 9">DSM 44709</strain>
    </source>
</reference>
<keyword evidence="3" id="KW-0067">ATP-binding</keyword>
<evidence type="ECO:0000256" key="4">
    <source>
        <dbReference type="ARBA" id="ARBA00023016"/>
    </source>
</evidence>
<dbReference type="SUPFAM" id="SSF53067">
    <property type="entry name" value="Actin-like ATPase domain"/>
    <property type="match status" value="2"/>
</dbReference>
<protein>
    <submittedName>
        <fullName evidence="8">Actin-like ATPase involved in cell morphogenesis</fullName>
    </submittedName>
</protein>
<feature type="compositionally biased region" description="Low complexity" evidence="6">
    <location>
        <begin position="398"/>
        <end position="418"/>
    </location>
</feature>
<dbReference type="EMBL" id="JAUSUZ010000001">
    <property type="protein sequence ID" value="MDQ0371357.1"/>
    <property type="molecule type" value="Genomic_DNA"/>
</dbReference>
<dbReference type="Proteomes" id="UP001240236">
    <property type="component" value="Unassembled WGS sequence"/>
</dbReference>
<dbReference type="GO" id="GO:0005524">
    <property type="term" value="F:ATP binding"/>
    <property type="evidence" value="ECO:0007669"/>
    <property type="project" value="UniProtKB-KW"/>
</dbReference>
<keyword evidence="9" id="KW-1185">Reference proteome</keyword>
<evidence type="ECO:0000256" key="2">
    <source>
        <dbReference type="ARBA" id="ARBA00022741"/>
    </source>
</evidence>
<dbReference type="PANTHER" id="PTHR42749:SF1">
    <property type="entry name" value="CELL SHAPE-DETERMINING PROTEIN MREB"/>
    <property type="match status" value="1"/>
</dbReference>
<feature type="transmembrane region" description="Helical" evidence="7">
    <location>
        <begin position="457"/>
        <end position="477"/>
    </location>
</feature>
<keyword evidence="7" id="KW-0472">Membrane</keyword>
<evidence type="ECO:0000256" key="5">
    <source>
        <dbReference type="ARBA" id="ARBA00023186"/>
    </source>
</evidence>
<keyword evidence="4" id="KW-0346">Stress response</keyword>
<evidence type="ECO:0000256" key="3">
    <source>
        <dbReference type="ARBA" id="ARBA00022840"/>
    </source>
</evidence>
<keyword evidence="7" id="KW-1133">Transmembrane helix</keyword>
<evidence type="ECO:0000313" key="9">
    <source>
        <dbReference type="Proteomes" id="UP001240236"/>
    </source>
</evidence>
<organism evidence="8 9">
    <name type="scientific">Catenuloplanes indicus</name>
    <dbReference type="NCBI Taxonomy" id="137267"/>
    <lineage>
        <taxon>Bacteria</taxon>
        <taxon>Bacillati</taxon>
        <taxon>Actinomycetota</taxon>
        <taxon>Actinomycetes</taxon>
        <taxon>Micromonosporales</taxon>
        <taxon>Micromonosporaceae</taxon>
        <taxon>Catenuloplanes</taxon>
    </lineage>
</organism>
<dbReference type="InterPro" id="IPR018181">
    <property type="entry name" value="Heat_shock_70_CS"/>
</dbReference>
<dbReference type="PANTHER" id="PTHR42749">
    <property type="entry name" value="CELL SHAPE-DETERMINING PROTEIN MREB"/>
    <property type="match status" value="1"/>
</dbReference>
<dbReference type="Pfam" id="PF00012">
    <property type="entry name" value="HSP70"/>
    <property type="match status" value="1"/>
</dbReference>
<dbReference type="AlphaFoldDB" id="A0AAE4B274"/>
<feature type="region of interest" description="Disordered" evidence="6">
    <location>
        <begin position="398"/>
        <end position="431"/>
    </location>
</feature>
<keyword evidence="5" id="KW-0143">Chaperone</keyword>
<dbReference type="GO" id="GO:0140662">
    <property type="term" value="F:ATP-dependent protein folding chaperone"/>
    <property type="evidence" value="ECO:0007669"/>
    <property type="project" value="InterPro"/>
</dbReference>
<dbReference type="InterPro" id="IPR013126">
    <property type="entry name" value="Hsp_70_fam"/>
</dbReference>
<dbReference type="Gene3D" id="3.90.640.10">
    <property type="entry name" value="Actin, Chain A, domain 4"/>
    <property type="match status" value="1"/>
</dbReference>
<accession>A0AAE4B274</accession>
<dbReference type="PRINTS" id="PR00301">
    <property type="entry name" value="HEATSHOCK70"/>
</dbReference>
<comment type="similarity">
    <text evidence="1">Belongs to the heat shock protein 70 family.</text>
</comment>
<keyword evidence="2" id="KW-0547">Nucleotide-binding</keyword>
<dbReference type="PROSITE" id="PS01036">
    <property type="entry name" value="HSP70_3"/>
    <property type="match status" value="1"/>
</dbReference>